<keyword evidence="3" id="KW-1185">Reference proteome</keyword>
<reference evidence="2" key="2">
    <citation type="submission" date="2022-01" db="EMBL/GenBank/DDBJ databases">
        <authorList>
            <person name="Yamashiro T."/>
            <person name="Shiraishi A."/>
            <person name="Satake H."/>
            <person name="Nakayama K."/>
        </authorList>
    </citation>
    <scope>NUCLEOTIDE SEQUENCE</scope>
</reference>
<feature type="compositionally biased region" description="Basic and acidic residues" evidence="1">
    <location>
        <begin position="91"/>
        <end position="102"/>
    </location>
</feature>
<keyword evidence="2" id="KW-0695">RNA-directed DNA polymerase</keyword>
<organism evidence="2 3">
    <name type="scientific">Tanacetum coccineum</name>
    <dbReference type="NCBI Taxonomy" id="301880"/>
    <lineage>
        <taxon>Eukaryota</taxon>
        <taxon>Viridiplantae</taxon>
        <taxon>Streptophyta</taxon>
        <taxon>Embryophyta</taxon>
        <taxon>Tracheophyta</taxon>
        <taxon>Spermatophyta</taxon>
        <taxon>Magnoliopsida</taxon>
        <taxon>eudicotyledons</taxon>
        <taxon>Gunneridae</taxon>
        <taxon>Pentapetalae</taxon>
        <taxon>asterids</taxon>
        <taxon>campanulids</taxon>
        <taxon>Asterales</taxon>
        <taxon>Asteraceae</taxon>
        <taxon>Asteroideae</taxon>
        <taxon>Anthemideae</taxon>
        <taxon>Anthemidinae</taxon>
        <taxon>Tanacetum</taxon>
    </lineage>
</organism>
<gene>
    <name evidence="2" type="ORF">Tco_0859444</name>
</gene>
<feature type="compositionally biased region" description="Acidic residues" evidence="1">
    <location>
        <begin position="30"/>
        <end position="39"/>
    </location>
</feature>
<dbReference type="PANTHER" id="PTHR33067:SF9">
    <property type="entry name" value="RNA-DIRECTED DNA POLYMERASE"/>
    <property type="match status" value="1"/>
</dbReference>
<name>A0ABQ5BFA4_9ASTR</name>
<feature type="compositionally biased region" description="Pro residues" evidence="1">
    <location>
        <begin position="49"/>
        <end position="61"/>
    </location>
</feature>
<comment type="caution">
    <text evidence="2">The sequence shown here is derived from an EMBL/GenBank/DDBJ whole genome shotgun (WGS) entry which is preliminary data.</text>
</comment>
<dbReference type="Proteomes" id="UP001151760">
    <property type="component" value="Unassembled WGS sequence"/>
</dbReference>
<feature type="region of interest" description="Disordered" evidence="1">
    <location>
        <begin position="1"/>
        <end position="102"/>
    </location>
</feature>
<reference evidence="2" key="1">
    <citation type="journal article" date="2022" name="Int. J. Mol. Sci.">
        <title>Draft Genome of Tanacetum Coccineum: Genomic Comparison of Closely Related Tanacetum-Family Plants.</title>
        <authorList>
            <person name="Yamashiro T."/>
            <person name="Shiraishi A."/>
            <person name="Nakayama K."/>
            <person name="Satake H."/>
        </authorList>
    </citation>
    <scope>NUCLEOTIDE SEQUENCE</scope>
</reference>
<evidence type="ECO:0000313" key="2">
    <source>
        <dbReference type="EMBL" id="GJT12402.1"/>
    </source>
</evidence>
<protein>
    <submittedName>
        <fullName evidence="2">Reverse transcriptase domain-containing protein</fullName>
    </submittedName>
</protein>
<keyword evidence="2" id="KW-0548">Nucleotidyltransferase</keyword>
<dbReference type="InterPro" id="IPR021109">
    <property type="entry name" value="Peptidase_aspartic_dom_sf"/>
</dbReference>
<sequence>MKAITTRSGVAYEGPSNPTKPSPKKVVERETEEITDEEQNNFQGSTAQIPPPVIPKPIPEPEIPKTLPKSTPIPEPEIPKTVPKANIPYPSRRDNQKNREKASYQKEKIFQMFQDLRFDISFADALFLMPRFAPTIRDLLMNKEKLLELAKIPLNENCSAMLLKKLPEKLGDPGKFLIPCEFPGMEICYALADLAEDVYVKVGKFHFPADFVVVDFEADPRVPLILGRSFLKTGRTLIDVYEGEITLRVDNEAVTFNLDQTMKYSSTNDKSVNRIDIIDEICEEYVPELLGFPSDEFLSGNPTSSFEPFTSEFTLEEIDAYLYDKSFSLESDHDDCDPEEDIYVLEQLLNDDPFQLPPMDLKQSEVTEAKSSIEEPPDLELKDLPSHLEYAFLEENDKLPVIIAKGLKNDQKEALINVLKSHKRAIAWKITDIKGIDPRFCTHKILMEDDCKPSVQSQRRVNPKIHEVIKKEVIKLLDAGMIYPISDSPWVSPIHCVPKKGGMTVVANEENI</sequence>
<dbReference type="EMBL" id="BQNB010013144">
    <property type="protein sequence ID" value="GJT12402.1"/>
    <property type="molecule type" value="Genomic_DNA"/>
</dbReference>
<accession>A0ABQ5BFA4</accession>
<dbReference type="PANTHER" id="PTHR33067">
    <property type="entry name" value="RNA-DIRECTED DNA POLYMERASE-RELATED"/>
    <property type="match status" value="1"/>
</dbReference>
<evidence type="ECO:0000313" key="3">
    <source>
        <dbReference type="Proteomes" id="UP001151760"/>
    </source>
</evidence>
<dbReference type="SUPFAM" id="SSF56672">
    <property type="entry name" value="DNA/RNA polymerases"/>
    <property type="match status" value="1"/>
</dbReference>
<proteinExistence type="predicted"/>
<dbReference type="InterPro" id="IPR043502">
    <property type="entry name" value="DNA/RNA_pol_sf"/>
</dbReference>
<dbReference type="GO" id="GO:0003964">
    <property type="term" value="F:RNA-directed DNA polymerase activity"/>
    <property type="evidence" value="ECO:0007669"/>
    <property type="project" value="UniProtKB-KW"/>
</dbReference>
<keyword evidence="2" id="KW-0808">Transferase</keyword>
<evidence type="ECO:0000256" key="1">
    <source>
        <dbReference type="SAM" id="MobiDB-lite"/>
    </source>
</evidence>
<dbReference type="Gene3D" id="2.40.70.10">
    <property type="entry name" value="Acid Proteases"/>
    <property type="match status" value="1"/>
</dbReference>
<dbReference type="Gene3D" id="3.10.10.10">
    <property type="entry name" value="HIV Type 1 Reverse Transcriptase, subunit A, domain 1"/>
    <property type="match status" value="1"/>
</dbReference>